<evidence type="ECO:0000313" key="9">
    <source>
        <dbReference type="EMBL" id="OJJ46113.1"/>
    </source>
</evidence>
<dbReference type="Proteomes" id="UP000184188">
    <property type="component" value="Unassembled WGS sequence"/>
</dbReference>
<keyword evidence="3" id="KW-0677">Repeat</keyword>
<dbReference type="EMBL" id="KV878343">
    <property type="protein sequence ID" value="OJJ46113.1"/>
    <property type="molecule type" value="Genomic_DNA"/>
</dbReference>
<dbReference type="InterPro" id="IPR021133">
    <property type="entry name" value="HEAT_type_2"/>
</dbReference>
<dbReference type="GO" id="GO:0016226">
    <property type="term" value="P:iron-sulfur cluster assembly"/>
    <property type="evidence" value="ECO:0007669"/>
    <property type="project" value="UniProtKB-UniRule"/>
</dbReference>
<evidence type="ECO:0000259" key="8">
    <source>
        <dbReference type="Pfam" id="PF14500"/>
    </source>
</evidence>
<dbReference type="InterPro" id="IPR011989">
    <property type="entry name" value="ARM-like"/>
</dbReference>
<evidence type="ECO:0000256" key="1">
    <source>
        <dbReference type="ARBA" id="ARBA00004123"/>
    </source>
</evidence>
<comment type="function">
    <text evidence="6">Key component of the cytosolic iron-sulfur protein assembly (CIA) complex, a multiprotein complex that mediates the incorporation of iron-sulfur cluster into apoproteins specifically involved in DNA metabolism and genomic integrity. In the CIA complex, MMS19 acts as an adapter between early-acting CIA components and a subset of cellular target iron-sulfur proteins.</text>
</comment>
<dbReference type="InterPro" id="IPR024687">
    <property type="entry name" value="MMS19_C"/>
</dbReference>
<feature type="domain" description="MMS19 C-terminal" evidence="7">
    <location>
        <begin position="546"/>
        <end position="999"/>
    </location>
</feature>
<evidence type="ECO:0000256" key="5">
    <source>
        <dbReference type="PROSITE-ProRule" id="PRU00103"/>
    </source>
</evidence>
<keyword evidence="6" id="KW-0234">DNA repair</keyword>
<dbReference type="VEuPathDB" id="FungiDB:ASPZODRAFT_133107"/>
<name>A0A1L9SG69_9EURO</name>
<dbReference type="Pfam" id="PF14500">
    <property type="entry name" value="MMS19_N"/>
    <property type="match status" value="1"/>
</dbReference>
<reference evidence="10" key="1">
    <citation type="journal article" date="2017" name="Genome Biol.">
        <title>Comparative genomics reveals high biological diversity and specific adaptations in the industrially and medically important fungal genus Aspergillus.</title>
        <authorList>
            <person name="de Vries R.P."/>
            <person name="Riley R."/>
            <person name="Wiebenga A."/>
            <person name="Aguilar-Osorio G."/>
            <person name="Amillis S."/>
            <person name="Uchima C.A."/>
            <person name="Anderluh G."/>
            <person name="Asadollahi M."/>
            <person name="Askin M."/>
            <person name="Barry K."/>
            <person name="Battaglia E."/>
            <person name="Bayram O."/>
            <person name="Benocci T."/>
            <person name="Braus-Stromeyer S.A."/>
            <person name="Caldana C."/>
            <person name="Canovas D."/>
            <person name="Cerqueira G.C."/>
            <person name="Chen F."/>
            <person name="Chen W."/>
            <person name="Choi C."/>
            <person name="Clum A."/>
            <person name="Dos Santos R.A."/>
            <person name="Damasio A.R."/>
            <person name="Diallinas G."/>
            <person name="Emri T."/>
            <person name="Fekete E."/>
            <person name="Flipphi M."/>
            <person name="Freyberg S."/>
            <person name="Gallo A."/>
            <person name="Gournas C."/>
            <person name="Habgood R."/>
            <person name="Hainaut M."/>
            <person name="Harispe M.L."/>
            <person name="Henrissat B."/>
            <person name="Hilden K.S."/>
            <person name="Hope R."/>
            <person name="Hossain A."/>
            <person name="Karabika E."/>
            <person name="Karaffa L."/>
            <person name="Karanyi Z."/>
            <person name="Krasevec N."/>
            <person name="Kuo A."/>
            <person name="Kusch H."/>
            <person name="LaButti K."/>
            <person name="Lagendijk E.L."/>
            <person name="Lapidus A."/>
            <person name="Levasseur A."/>
            <person name="Lindquist E."/>
            <person name="Lipzen A."/>
            <person name="Logrieco A.F."/>
            <person name="MacCabe A."/>
            <person name="Maekelae M.R."/>
            <person name="Malavazi I."/>
            <person name="Melin P."/>
            <person name="Meyer V."/>
            <person name="Mielnichuk N."/>
            <person name="Miskei M."/>
            <person name="Molnar A.P."/>
            <person name="Mule G."/>
            <person name="Ngan C.Y."/>
            <person name="Orejas M."/>
            <person name="Orosz E."/>
            <person name="Ouedraogo J.P."/>
            <person name="Overkamp K.M."/>
            <person name="Park H.-S."/>
            <person name="Perrone G."/>
            <person name="Piumi F."/>
            <person name="Punt P.J."/>
            <person name="Ram A.F."/>
            <person name="Ramon A."/>
            <person name="Rauscher S."/>
            <person name="Record E."/>
            <person name="Riano-Pachon D.M."/>
            <person name="Robert V."/>
            <person name="Roehrig J."/>
            <person name="Ruller R."/>
            <person name="Salamov A."/>
            <person name="Salih N.S."/>
            <person name="Samson R.A."/>
            <person name="Sandor E."/>
            <person name="Sanguinetti M."/>
            <person name="Schuetze T."/>
            <person name="Sepcic K."/>
            <person name="Shelest E."/>
            <person name="Sherlock G."/>
            <person name="Sophianopoulou V."/>
            <person name="Squina F.M."/>
            <person name="Sun H."/>
            <person name="Susca A."/>
            <person name="Todd R.B."/>
            <person name="Tsang A."/>
            <person name="Unkles S.E."/>
            <person name="van de Wiele N."/>
            <person name="van Rossen-Uffink D."/>
            <person name="Oliveira J.V."/>
            <person name="Vesth T.C."/>
            <person name="Visser J."/>
            <person name="Yu J.-H."/>
            <person name="Zhou M."/>
            <person name="Andersen M.R."/>
            <person name="Archer D.B."/>
            <person name="Baker S.E."/>
            <person name="Benoit I."/>
            <person name="Brakhage A.A."/>
            <person name="Braus G.H."/>
            <person name="Fischer R."/>
            <person name="Frisvad J.C."/>
            <person name="Goldman G.H."/>
            <person name="Houbraken J."/>
            <person name="Oakley B."/>
            <person name="Pocsi I."/>
            <person name="Scazzocchio C."/>
            <person name="Seiboth B."/>
            <person name="vanKuyk P.A."/>
            <person name="Wortman J."/>
            <person name="Dyer P.S."/>
            <person name="Grigoriev I.V."/>
        </authorList>
    </citation>
    <scope>NUCLEOTIDE SEQUENCE [LARGE SCALE GENOMIC DNA]</scope>
    <source>
        <strain evidence="10">CBS 506.65</strain>
    </source>
</reference>
<dbReference type="PANTHER" id="PTHR12891:SF0">
    <property type="entry name" value="MMS19 NUCLEOTIDE EXCISION REPAIR PROTEIN HOMOLOG"/>
    <property type="match status" value="1"/>
</dbReference>
<evidence type="ECO:0000256" key="2">
    <source>
        <dbReference type="ARBA" id="ARBA00009340"/>
    </source>
</evidence>
<keyword evidence="6" id="KW-0227">DNA damage</keyword>
<feature type="domain" description="MMS19 N-terminal" evidence="8">
    <location>
        <begin position="41"/>
        <end position="298"/>
    </location>
</feature>
<dbReference type="GO" id="GO:0051604">
    <property type="term" value="P:protein maturation"/>
    <property type="evidence" value="ECO:0007669"/>
    <property type="project" value="UniProtKB-UniRule"/>
</dbReference>
<dbReference type="STRING" id="1073090.A0A1L9SG69"/>
<gene>
    <name evidence="9" type="ORF">ASPZODRAFT_133107</name>
</gene>
<proteinExistence type="inferred from homology"/>
<dbReference type="Pfam" id="PF12460">
    <property type="entry name" value="MMS19_C"/>
    <property type="match status" value="1"/>
</dbReference>
<dbReference type="GO" id="GO:0006281">
    <property type="term" value="P:DNA repair"/>
    <property type="evidence" value="ECO:0007669"/>
    <property type="project" value="UniProtKB-UniRule"/>
</dbReference>
<dbReference type="Gene3D" id="1.25.10.10">
    <property type="entry name" value="Leucine-rich Repeat Variant"/>
    <property type="match status" value="2"/>
</dbReference>
<dbReference type="RefSeq" id="XP_022580623.1">
    <property type="nucleotide sequence ID" value="XM_022723189.1"/>
</dbReference>
<dbReference type="GO" id="GO:0097361">
    <property type="term" value="C:cytosolic [4Fe-4S] assembly targeting complex"/>
    <property type="evidence" value="ECO:0007669"/>
    <property type="project" value="UniProtKB-UniRule"/>
</dbReference>
<comment type="subcellular location">
    <subcellularLocation>
        <location evidence="1 6">Nucleus</location>
    </subcellularLocation>
</comment>
<keyword evidence="10" id="KW-1185">Reference proteome</keyword>
<evidence type="ECO:0000259" key="7">
    <source>
        <dbReference type="Pfam" id="PF12460"/>
    </source>
</evidence>
<protein>
    <recommendedName>
        <fullName evidence="6">MMS19 nucleotide excision repair protein</fullName>
    </recommendedName>
</protein>
<dbReference type="GO" id="GO:0005634">
    <property type="term" value="C:nucleus"/>
    <property type="evidence" value="ECO:0007669"/>
    <property type="project" value="UniProtKB-SubCell"/>
</dbReference>
<dbReference type="AlphaFoldDB" id="A0A1L9SG69"/>
<keyword evidence="4 6" id="KW-0539">Nucleus</keyword>
<evidence type="ECO:0000313" key="10">
    <source>
        <dbReference type="Proteomes" id="UP000184188"/>
    </source>
</evidence>
<dbReference type="PROSITE" id="PS50077">
    <property type="entry name" value="HEAT_REPEAT"/>
    <property type="match status" value="1"/>
</dbReference>
<dbReference type="InterPro" id="IPR039920">
    <property type="entry name" value="MMS19"/>
</dbReference>
<dbReference type="SUPFAM" id="SSF48371">
    <property type="entry name" value="ARM repeat"/>
    <property type="match status" value="2"/>
</dbReference>
<accession>A0A1L9SG69</accession>
<sequence>MSSALQSYLLIVDHNKEEAGQIAGKVAQDVESKKTTLIDVVQSLGEYINDEDPLIRGNAVSYLTAVIKALSPKYLSRQQIQVLTAFLCDRIEDGGAVAGLDTLQKLDRFNKVLAEEVARAIFSHFQDLQSRSQSQRFQVYQLLNELMSNYRDALRAMGEESIVGVVDLMAGEKDPRNLMIVFSILKVVMVEWDISNHEELLFDSVYNYFPITFRPPPNDPYGITSQDLKDRLQDCISSTKYFAPHAIPALLEKLDSTSPNVKRDSLNTLEACVSTYDPDTVSRYSITIWDTLKFEILNVQEEFLGELSLKVLQLIAKRLSEGVTQVSQEIPLAQYLKPITKECNEQLREPQQKQAKPAQQILSSISSASALSFALIIQTVVAPLLTVYQEADGIAKQRALLETLAILFDSAIAIFGSWTSRDPVVALENPLLEFKDQFSDVFSQVLMGVAKEEVSFRVTALKGLLRLSTLRNFFQDNEIGLFVQYLNEILLKEESVGRDDLKKEAVAALAEISKYKPRLIMDITFPAFVATLPDSDEGADSSYMATLENLAEISIERDIFETLFRRLLNKFALLLHKEQPGSVEYPRAILATLLHVMSRRDMAQDPNLESYYEKVVVGLSRDVAAASLGKSKNRILNDASVLDILGRMCNLIVRAAPRNKQDEVAENVYTLFSAADGFVSVPFSDSVTEDQQRTMIISTYLLAGLPKDTTKLPYTAPNMAGLLRDLAQRSIAQNEPATHLACLRQLALLVNKFLSKDELPLASQLFESLLPTGLEAEKPTAQTIGTIFWLSKALILRLAPTTTHVLTSILSLLSSSDQAISTIAARGFSILLNNDEVLSAANGANIRLLSKQRVFTTFVPLISSRIREVNIVSGDPSSSAVQDHIKPAYLTALSGILSTISPSLVTPELPTLLPLLLQSLDLQTAESQSVRAATLDTLAVIIRDNGVGVIDECGHVQSLVTRLLNTSKINQSNGTNAGPAAVNGPRLRVGALTCLFLLAQPPTGNAPAIAKAGKLSPLLPVKSQVLRALKECLDDPRRDVRKAAVDARGAWFRGIDDAPDDDD</sequence>
<dbReference type="InterPro" id="IPR029240">
    <property type="entry name" value="MMS19_N"/>
</dbReference>
<dbReference type="OrthoDB" id="342900at2759"/>
<evidence type="ECO:0000256" key="6">
    <source>
        <dbReference type="RuleBase" id="RU367072"/>
    </source>
</evidence>
<evidence type="ECO:0000256" key="3">
    <source>
        <dbReference type="ARBA" id="ARBA00022737"/>
    </source>
</evidence>
<dbReference type="PANTHER" id="PTHR12891">
    <property type="entry name" value="DNA REPAIR/TRANSCRIPTION PROTEIN MET18/MMS19"/>
    <property type="match status" value="1"/>
</dbReference>
<comment type="similarity">
    <text evidence="2 6">Belongs to the MET18/MMS19 family.</text>
</comment>
<dbReference type="InterPro" id="IPR016024">
    <property type="entry name" value="ARM-type_fold"/>
</dbReference>
<evidence type="ECO:0000256" key="4">
    <source>
        <dbReference type="ARBA" id="ARBA00023242"/>
    </source>
</evidence>
<organism evidence="9 10">
    <name type="scientific">Penicilliopsis zonata CBS 506.65</name>
    <dbReference type="NCBI Taxonomy" id="1073090"/>
    <lineage>
        <taxon>Eukaryota</taxon>
        <taxon>Fungi</taxon>
        <taxon>Dikarya</taxon>
        <taxon>Ascomycota</taxon>
        <taxon>Pezizomycotina</taxon>
        <taxon>Eurotiomycetes</taxon>
        <taxon>Eurotiomycetidae</taxon>
        <taxon>Eurotiales</taxon>
        <taxon>Aspergillaceae</taxon>
        <taxon>Penicilliopsis</taxon>
    </lineage>
</organism>
<feature type="repeat" description="HEAT" evidence="5">
    <location>
        <begin position="40"/>
        <end position="78"/>
    </location>
</feature>
<dbReference type="GeneID" id="34609654"/>